<feature type="region of interest" description="Disordered" evidence="1">
    <location>
        <begin position="485"/>
        <end position="519"/>
    </location>
</feature>
<comment type="caution">
    <text evidence="2">The sequence shown here is derived from an EMBL/GenBank/DDBJ whole genome shotgun (WGS) entry which is preliminary data.</text>
</comment>
<dbReference type="Gene3D" id="3.90.550.10">
    <property type="entry name" value="Spore Coat Polysaccharide Biosynthesis Protein SpsA, Chain A"/>
    <property type="match status" value="1"/>
</dbReference>
<dbReference type="Proteomes" id="UP001165082">
    <property type="component" value="Unassembled WGS sequence"/>
</dbReference>
<gene>
    <name evidence="2" type="ORF">TrRE_jg12610</name>
</gene>
<name>A0A9W7A3Z6_9STRA</name>
<protein>
    <submittedName>
        <fullName evidence="2">Uncharacterized protein</fullName>
    </submittedName>
</protein>
<organism evidence="2 3">
    <name type="scientific">Triparma retinervis</name>
    <dbReference type="NCBI Taxonomy" id="2557542"/>
    <lineage>
        <taxon>Eukaryota</taxon>
        <taxon>Sar</taxon>
        <taxon>Stramenopiles</taxon>
        <taxon>Ochrophyta</taxon>
        <taxon>Bolidophyceae</taxon>
        <taxon>Parmales</taxon>
        <taxon>Triparmaceae</taxon>
        <taxon>Triparma</taxon>
    </lineage>
</organism>
<accession>A0A9W7A3Z6</accession>
<feature type="region of interest" description="Disordered" evidence="1">
    <location>
        <begin position="219"/>
        <end position="244"/>
    </location>
</feature>
<feature type="compositionally biased region" description="Low complexity" evidence="1">
    <location>
        <begin position="394"/>
        <end position="410"/>
    </location>
</feature>
<evidence type="ECO:0000313" key="2">
    <source>
        <dbReference type="EMBL" id="GMH65384.1"/>
    </source>
</evidence>
<dbReference type="PANTHER" id="PTHR11952">
    <property type="entry name" value="UDP- GLUCOSE PYROPHOSPHORYLASE"/>
    <property type="match status" value="1"/>
</dbReference>
<dbReference type="CDD" id="cd23767">
    <property type="entry name" value="IQCD"/>
    <property type="match status" value="1"/>
</dbReference>
<dbReference type="InterPro" id="IPR029044">
    <property type="entry name" value="Nucleotide-diphossugar_trans"/>
</dbReference>
<feature type="compositionally biased region" description="Basic and acidic residues" evidence="1">
    <location>
        <begin position="223"/>
        <end position="235"/>
    </location>
</feature>
<dbReference type="PANTHER" id="PTHR11952:SF9">
    <property type="entry name" value="UDP-SUGAR PYROPHOSPHORYLASE"/>
    <property type="match status" value="1"/>
</dbReference>
<dbReference type="AlphaFoldDB" id="A0A9W7A3Z6"/>
<dbReference type="GO" id="GO:0003977">
    <property type="term" value="F:UDP-N-acetylglucosamine diphosphorylase activity"/>
    <property type="evidence" value="ECO:0007669"/>
    <property type="project" value="TreeGrafter"/>
</dbReference>
<evidence type="ECO:0000313" key="3">
    <source>
        <dbReference type="Proteomes" id="UP001165082"/>
    </source>
</evidence>
<reference evidence="2" key="1">
    <citation type="submission" date="2022-07" db="EMBL/GenBank/DDBJ databases">
        <title>Genome analysis of Parmales, a sister group of diatoms, reveals the evolutionary specialization of diatoms from phago-mixotrophs to photoautotrophs.</title>
        <authorList>
            <person name="Ban H."/>
            <person name="Sato S."/>
            <person name="Yoshikawa S."/>
            <person name="Kazumasa Y."/>
            <person name="Nakamura Y."/>
            <person name="Ichinomiya M."/>
            <person name="Saitoh K."/>
            <person name="Sato N."/>
            <person name="Blanc-Mathieu R."/>
            <person name="Endo H."/>
            <person name="Kuwata A."/>
            <person name="Ogata H."/>
        </authorList>
    </citation>
    <scope>NUCLEOTIDE SEQUENCE</scope>
</reference>
<dbReference type="InterPro" id="IPR000048">
    <property type="entry name" value="IQ_motif_EF-hand-BS"/>
</dbReference>
<feature type="non-terminal residue" evidence="2">
    <location>
        <position position="722"/>
    </location>
</feature>
<dbReference type="GO" id="GO:0006048">
    <property type="term" value="P:UDP-N-acetylglucosamine biosynthetic process"/>
    <property type="evidence" value="ECO:0007669"/>
    <property type="project" value="TreeGrafter"/>
</dbReference>
<keyword evidence="3" id="KW-1185">Reference proteome</keyword>
<dbReference type="PROSITE" id="PS50096">
    <property type="entry name" value="IQ"/>
    <property type="match status" value="1"/>
</dbReference>
<dbReference type="OrthoDB" id="532420at2759"/>
<sequence>PPPPPPRLSFKKSPDGSVSIETKPHGHGDVHHLLHRSGIAASWDASGLTNVVFLQDTNALVINGLLPALGVGEERGFDMTSICVPRMPGEAAGAIVDLKNGEDPEKSIVINVEYNQLDPLLNAQGMSDEPDPETGYSAYPGNANNLVFKLKTYRKTIEGEDQGVVNEFVNPKFKEDKVTFKKPTRLECMMQDFPLLMRKEIPSGGSVGFAQFDRDMTFSPAKNSRDSGVEGERMGSKSTGTLTSAESEGYLSNVRKLIEAGNAIEGSGKGTVKLGGITAMDGPRCILGPRFALTKSEVGSKFLGSKISKRSTLYVSGKGIKIKGLELDGALVVECCEGATLEIEGLKVCNGGWVFRDVEDGEEVNEEGKIRGYVMDKVETKEIKIKEKGKWRSSPKSSPKTSPRMRPTTTPKDRLMLLQEWKGEDKSAGAFGNPEETTDKTRIPLKVRLEKLRARRARDRADLLATAASASPKARLEEIRARWRASTPSTPTTPMPSPGSDDSLVRVGPSPGATPEAKASKRRLILDKWKQKSLAREARTIEDVRQKVLTRKAAIIIQRVWRGWMVRDELFTTRYIKLLENFHESKVEVIVASLRAGQAAFYSDDLTDSVIDSVVFDDGDEDDILNHLFAPFEGTMEDMAATIARYALYGKNECPEAEDEAEMETETEAENKDETTTADTETCTVDDSAEMAAQVLTYFIDLISPKGLYKVTVDRKPSIKEW</sequence>
<feature type="region of interest" description="Disordered" evidence="1">
    <location>
        <begin position="656"/>
        <end position="680"/>
    </location>
</feature>
<dbReference type="SUPFAM" id="SSF53448">
    <property type="entry name" value="Nucleotide-diphospho-sugar transferases"/>
    <property type="match status" value="1"/>
</dbReference>
<feature type="compositionally biased region" description="Acidic residues" evidence="1">
    <location>
        <begin position="656"/>
        <end position="668"/>
    </location>
</feature>
<dbReference type="EMBL" id="BRXZ01001209">
    <property type="protein sequence ID" value="GMH65384.1"/>
    <property type="molecule type" value="Genomic_DNA"/>
</dbReference>
<dbReference type="InterPro" id="IPR039741">
    <property type="entry name" value="UDP-sugar_pyrophosphorylase"/>
</dbReference>
<dbReference type="Pfam" id="PF00612">
    <property type="entry name" value="IQ"/>
    <property type="match status" value="1"/>
</dbReference>
<proteinExistence type="predicted"/>
<feature type="region of interest" description="Disordered" evidence="1">
    <location>
        <begin position="385"/>
        <end position="413"/>
    </location>
</feature>
<dbReference type="Gene3D" id="2.160.10.30">
    <property type="match status" value="1"/>
</dbReference>
<dbReference type="FunFam" id="2.160.10.30:FF:000001">
    <property type="entry name" value="UDP-sugar pyrophosphorylase"/>
    <property type="match status" value="1"/>
</dbReference>
<evidence type="ECO:0000256" key="1">
    <source>
        <dbReference type="SAM" id="MobiDB-lite"/>
    </source>
</evidence>